<feature type="region of interest" description="Disordered" evidence="1">
    <location>
        <begin position="1"/>
        <end position="33"/>
    </location>
</feature>
<evidence type="ECO:0000256" key="1">
    <source>
        <dbReference type="SAM" id="MobiDB-lite"/>
    </source>
</evidence>
<feature type="compositionally biased region" description="Basic residues" evidence="1">
    <location>
        <begin position="16"/>
        <end position="26"/>
    </location>
</feature>
<name>A0A1R2BQP4_9CILI</name>
<proteinExistence type="predicted"/>
<gene>
    <name evidence="2" type="ORF">SteCoe_21061</name>
</gene>
<feature type="compositionally biased region" description="Basic and acidic residues" evidence="1">
    <location>
        <begin position="1"/>
        <end position="15"/>
    </location>
</feature>
<sequence length="101" mass="11792">MVKSNEKSQPRDRKSQKAKAIKKSKNSKNEENIEEIEFAFNQSSEIYSVESPEFKHLESQEDDFSSVGIEEYDNPKNINSFATTQEWSELSKKCSKHRNEE</sequence>
<comment type="caution">
    <text evidence="2">The sequence shown here is derived from an EMBL/GenBank/DDBJ whole genome shotgun (WGS) entry which is preliminary data.</text>
</comment>
<evidence type="ECO:0000313" key="3">
    <source>
        <dbReference type="Proteomes" id="UP000187209"/>
    </source>
</evidence>
<organism evidence="2 3">
    <name type="scientific">Stentor coeruleus</name>
    <dbReference type="NCBI Taxonomy" id="5963"/>
    <lineage>
        <taxon>Eukaryota</taxon>
        <taxon>Sar</taxon>
        <taxon>Alveolata</taxon>
        <taxon>Ciliophora</taxon>
        <taxon>Postciliodesmatophora</taxon>
        <taxon>Heterotrichea</taxon>
        <taxon>Heterotrichida</taxon>
        <taxon>Stentoridae</taxon>
        <taxon>Stentor</taxon>
    </lineage>
</organism>
<dbReference type="EMBL" id="MPUH01000492">
    <property type="protein sequence ID" value="OMJ79030.1"/>
    <property type="molecule type" value="Genomic_DNA"/>
</dbReference>
<dbReference type="AlphaFoldDB" id="A0A1R2BQP4"/>
<protein>
    <submittedName>
        <fullName evidence="2">Uncharacterized protein</fullName>
    </submittedName>
</protein>
<accession>A0A1R2BQP4</accession>
<dbReference type="Proteomes" id="UP000187209">
    <property type="component" value="Unassembled WGS sequence"/>
</dbReference>
<keyword evidence="3" id="KW-1185">Reference proteome</keyword>
<evidence type="ECO:0000313" key="2">
    <source>
        <dbReference type="EMBL" id="OMJ79030.1"/>
    </source>
</evidence>
<reference evidence="2 3" key="1">
    <citation type="submission" date="2016-11" db="EMBL/GenBank/DDBJ databases">
        <title>The macronuclear genome of Stentor coeruleus: a giant cell with tiny introns.</title>
        <authorList>
            <person name="Slabodnick M."/>
            <person name="Ruby J.G."/>
            <person name="Reiff S.B."/>
            <person name="Swart E.C."/>
            <person name="Gosai S."/>
            <person name="Prabakaran S."/>
            <person name="Witkowska E."/>
            <person name="Larue G.E."/>
            <person name="Fisher S."/>
            <person name="Freeman R.M."/>
            <person name="Gunawardena J."/>
            <person name="Chu W."/>
            <person name="Stover N.A."/>
            <person name="Gregory B.D."/>
            <person name="Nowacki M."/>
            <person name="Derisi J."/>
            <person name="Roy S.W."/>
            <person name="Marshall W.F."/>
            <person name="Sood P."/>
        </authorList>
    </citation>
    <scope>NUCLEOTIDE SEQUENCE [LARGE SCALE GENOMIC DNA]</scope>
    <source>
        <strain evidence="2">WM001</strain>
    </source>
</reference>